<dbReference type="Gene3D" id="1.10.287.370">
    <property type="match status" value="1"/>
</dbReference>
<dbReference type="GO" id="GO:1990115">
    <property type="term" value="P:RNA polymerase III assembly"/>
    <property type="evidence" value="ECO:0007669"/>
    <property type="project" value="TreeGrafter"/>
</dbReference>
<dbReference type="PANTHER" id="PTHR12674:SF2">
    <property type="entry name" value="PREFOLDIN SUBUNIT 5"/>
    <property type="match status" value="1"/>
</dbReference>
<evidence type="ECO:0000256" key="2">
    <source>
        <dbReference type="SAM" id="Coils"/>
    </source>
</evidence>
<name>A0AAV5QUN5_9ASCO</name>
<dbReference type="EMBL" id="BTFZ01000019">
    <property type="protein sequence ID" value="GMM38226.1"/>
    <property type="molecule type" value="Genomic_DNA"/>
</dbReference>
<dbReference type="GO" id="GO:0016272">
    <property type="term" value="C:prefoldin complex"/>
    <property type="evidence" value="ECO:0007669"/>
    <property type="project" value="InterPro"/>
</dbReference>
<dbReference type="AlphaFoldDB" id="A0AAV5QUN5"/>
<evidence type="ECO:0000313" key="4">
    <source>
        <dbReference type="Proteomes" id="UP001360560"/>
    </source>
</evidence>
<dbReference type="InterPro" id="IPR011599">
    <property type="entry name" value="PFD_alpha_archaea"/>
</dbReference>
<evidence type="ECO:0000256" key="1">
    <source>
        <dbReference type="ARBA" id="ARBA00010048"/>
    </source>
</evidence>
<dbReference type="Pfam" id="PF02996">
    <property type="entry name" value="Prefoldin"/>
    <property type="match status" value="1"/>
</dbReference>
<dbReference type="GO" id="GO:1990113">
    <property type="term" value="P:RNA polymerase I assembly"/>
    <property type="evidence" value="ECO:0007669"/>
    <property type="project" value="TreeGrafter"/>
</dbReference>
<organism evidence="3 4">
    <name type="scientific">Saccharomycopsis crataegensis</name>
    <dbReference type="NCBI Taxonomy" id="43959"/>
    <lineage>
        <taxon>Eukaryota</taxon>
        <taxon>Fungi</taxon>
        <taxon>Dikarya</taxon>
        <taxon>Ascomycota</taxon>
        <taxon>Saccharomycotina</taxon>
        <taxon>Saccharomycetes</taxon>
        <taxon>Saccharomycopsidaceae</taxon>
        <taxon>Saccharomycopsis</taxon>
    </lineage>
</organism>
<dbReference type="GO" id="GO:0051082">
    <property type="term" value="F:unfolded protein binding"/>
    <property type="evidence" value="ECO:0007669"/>
    <property type="project" value="InterPro"/>
</dbReference>
<dbReference type="RefSeq" id="XP_064855222.1">
    <property type="nucleotide sequence ID" value="XM_064999150.1"/>
</dbReference>
<feature type="coiled-coil region" evidence="2">
    <location>
        <begin position="102"/>
        <end position="129"/>
    </location>
</feature>
<keyword evidence="2" id="KW-0175">Coiled coil</keyword>
<dbReference type="GO" id="GO:0005737">
    <property type="term" value="C:cytoplasm"/>
    <property type="evidence" value="ECO:0007669"/>
    <property type="project" value="TreeGrafter"/>
</dbReference>
<accession>A0AAV5QUN5</accession>
<dbReference type="InterPro" id="IPR009053">
    <property type="entry name" value="Prefoldin"/>
</dbReference>
<dbReference type="GO" id="GO:1990114">
    <property type="term" value="P:RNA polymerase II core complex assembly"/>
    <property type="evidence" value="ECO:0007669"/>
    <property type="project" value="TreeGrafter"/>
</dbReference>
<dbReference type="Proteomes" id="UP001360560">
    <property type="component" value="Unassembled WGS sequence"/>
</dbReference>
<comment type="similarity">
    <text evidence="1">Belongs to the prefoldin subunit alpha family.</text>
</comment>
<reference evidence="3 4" key="1">
    <citation type="journal article" date="2023" name="Elife">
        <title>Identification of key yeast species and microbe-microbe interactions impacting larval growth of Drosophila in the wild.</title>
        <authorList>
            <person name="Mure A."/>
            <person name="Sugiura Y."/>
            <person name="Maeda R."/>
            <person name="Honda K."/>
            <person name="Sakurai N."/>
            <person name="Takahashi Y."/>
            <person name="Watada M."/>
            <person name="Katoh T."/>
            <person name="Gotoh A."/>
            <person name="Gotoh Y."/>
            <person name="Taniguchi I."/>
            <person name="Nakamura K."/>
            <person name="Hayashi T."/>
            <person name="Katayama T."/>
            <person name="Uemura T."/>
            <person name="Hattori Y."/>
        </authorList>
    </citation>
    <scope>NUCLEOTIDE SEQUENCE [LARGE SCALE GENOMIC DNA]</scope>
    <source>
        <strain evidence="3 4">SC-9</strain>
    </source>
</reference>
<dbReference type="GO" id="GO:0006457">
    <property type="term" value="P:protein folding"/>
    <property type="evidence" value="ECO:0007669"/>
    <property type="project" value="InterPro"/>
</dbReference>
<gene>
    <name evidence="3" type="ORF">DASC09_055650</name>
</gene>
<dbReference type="SUPFAM" id="SSF46579">
    <property type="entry name" value="Prefoldin"/>
    <property type="match status" value="1"/>
</dbReference>
<protein>
    <submittedName>
        <fullName evidence="3">Gim5 protein</fullName>
    </submittedName>
</protein>
<dbReference type="InterPro" id="IPR004127">
    <property type="entry name" value="Prefoldin_subunit_alpha"/>
</dbReference>
<dbReference type="NCBIfam" id="TIGR00293">
    <property type="entry name" value="prefoldin subunit alpha"/>
    <property type="match status" value="1"/>
</dbReference>
<dbReference type="CDD" id="cd23157">
    <property type="entry name" value="Prefoldin_5"/>
    <property type="match status" value="1"/>
</dbReference>
<sequence length="151" mass="17032">MSTTTIKLQDLDIDQLATFKKETETELQNFTYSLSALNTAVAKFKSNITNIDEISSSKDQQRELLVPLTASLYVPGKTVNNQKFLCDVGTGYFIEKEAGDAKVFYEKKVKKLNEDSNKLNEIIKNKSDMLNSIETVLQKKVIEARAQMANK</sequence>
<evidence type="ECO:0000313" key="3">
    <source>
        <dbReference type="EMBL" id="GMM38226.1"/>
    </source>
</evidence>
<keyword evidence="4" id="KW-1185">Reference proteome</keyword>
<dbReference type="GeneID" id="90076215"/>
<proteinExistence type="inferred from homology"/>
<comment type="caution">
    <text evidence="3">The sequence shown here is derived from an EMBL/GenBank/DDBJ whole genome shotgun (WGS) entry which is preliminary data.</text>
</comment>
<dbReference type="PANTHER" id="PTHR12674">
    <property type="entry name" value="PREFOLDIN SUBUNIT 5"/>
    <property type="match status" value="1"/>
</dbReference>